<organism evidence="2 3">
    <name type="scientific">Trichosporon asahii var. asahii (strain CBS 8904)</name>
    <name type="common">Yeast</name>
    <dbReference type="NCBI Taxonomy" id="1220162"/>
    <lineage>
        <taxon>Eukaryota</taxon>
        <taxon>Fungi</taxon>
        <taxon>Dikarya</taxon>
        <taxon>Basidiomycota</taxon>
        <taxon>Agaricomycotina</taxon>
        <taxon>Tremellomycetes</taxon>
        <taxon>Trichosporonales</taxon>
        <taxon>Trichosporonaceae</taxon>
        <taxon>Trichosporon</taxon>
    </lineage>
</organism>
<feature type="compositionally biased region" description="Pro residues" evidence="1">
    <location>
        <begin position="27"/>
        <end position="47"/>
    </location>
</feature>
<evidence type="ECO:0000256" key="1">
    <source>
        <dbReference type="SAM" id="MobiDB-lite"/>
    </source>
</evidence>
<evidence type="ECO:0000313" key="2">
    <source>
        <dbReference type="EMBL" id="EKC98526.1"/>
    </source>
</evidence>
<sequence length="507" mass="56815">MREDELDRLKAKRDRALKAIPMDTTPSVPPKSPPPSRPRRPISPPSAYPLSPLMFTVVDTQIPLRSPSRSETVETLDAAVDFTRAARLARAPSVTSITSSVAHSDRKASMTRTPPTTAPSSPTMSDIPLSPMSSFSAGDTRAAARAKVFNSVLGVDVEVLVIILSLLINSFQHYIWLGSIVVMDQRNDAEQALQALRLRLLAILAQEEGGPQSDEADSRLHCLYCSTPSRSCRAPHRQLPPSAARLRHAQYCILQACVSPTIRTPLMTENGIMKCPEPHEYLRPEKWTTKFPPEQAWPAAPAANRSGGEENDAERRNALRAGSIDRHSRYTAPAHHHQPPHHQRIPGAHYLPPIPYRHYFPEDDANHIRDRRDHRGHRDHRRRREPLEPGEIREHRPPRPAPYHLPNDRNEPRNQPDRLQWRRNPHPGDYRPRNNHHAYEPRDHYRPPPWDERNVPHARHPPATTSATANAVMATTTGATANTVPAAKVRVAAPLPPPATTIAADFS</sequence>
<protein>
    <submittedName>
        <fullName evidence="2">Uncharacterized protein</fullName>
    </submittedName>
</protein>
<proteinExistence type="predicted"/>
<feature type="region of interest" description="Disordered" evidence="1">
    <location>
        <begin position="331"/>
        <end position="463"/>
    </location>
</feature>
<feature type="compositionally biased region" description="Low complexity" evidence="1">
    <location>
        <begin position="292"/>
        <end position="303"/>
    </location>
</feature>
<accession>K1VHD3</accession>
<dbReference type="EMBL" id="AMBO01000387">
    <property type="protein sequence ID" value="EKC98526.1"/>
    <property type="molecule type" value="Genomic_DNA"/>
</dbReference>
<feature type="compositionally biased region" description="Low complexity" evidence="1">
    <location>
        <begin position="110"/>
        <end position="125"/>
    </location>
</feature>
<feature type="region of interest" description="Disordered" evidence="1">
    <location>
        <begin position="291"/>
        <end position="314"/>
    </location>
</feature>
<comment type="caution">
    <text evidence="2">The sequence shown here is derived from an EMBL/GenBank/DDBJ whole genome shotgun (WGS) entry which is preliminary data.</text>
</comment>
<feature type="region of interest" description="Disordered" evidence="1">
    <location>
        <begin position="12"/>
        <end position="48"/>
    </location>
</feature>
<feature type="compositionally biased region" description="Basic and acidic residues" evidence="1">
    <location>
        <begin position="406"/>
        <end position="455"/>
    </location>
</feature>
<reference evidence="2 3" key="1">
    <citation type="journal article" date="2012" name="Eukaryot. Cell">
        <title>Genome sequence of the Trichosporon asahii environmental strain CBS 8904.</title>
        <authorList>
            <person name="Yang R.Y."/>
            <person name="Li H.T."/>
            <person name="Zhu H."/>
            <person name="Zhou G.P."/>
            <person name="Wang M."/>
            <person name="Wang L."/>
        </authorList>
    </citation>
    <scope>NUCLEOTIDE SEQUENCE [LARGE SCALE GENOMIC DNA]</scope>
    <source>
        <strain evidence="2 3">CBS 8904</strain>
    </source>
</reference>
<feature type="region of interest" description="Disordered" evidence="1">
    <location>
        <begin position="96"/>
        <end position="128"/>
    </location>
</feature>
<keyword evidence="3" id="KW-1185">Reference proteome</keyword>
<dbReference type="Proteomes" id="UP000006757">
    <property type="component" value="Unassembled WGS sequence"/>
</dbReference>
<dbReference type="HOGENOM" id="CLU_537687_0_0_1"/>
<feature type="compositionally biased region" description="Basic and acidic residues" evidence="1">
    <location>
        <begin position="359"/>
        <end position="373"/>
    </location>
</feature>
<feature type="compositionally biased region" description="Basic residues" evidence="1">
    <location>
        <begin position="374"/>
        <end position="384"/>
    </location>
</feature>
<feature type="compositionally biased region" description="Basic and acidic residues" evidence="1">
    <location>
        <begin position="385"/>
        <end position="397"/>
    </location>
</feature>
<dbReference type="InParanoid" id="K1VHD3"/>
<evidence type="ECO:0000313" key="3">
    <source>
        <dbReference type="Proteomes" id="UP000006757"/>
    </source>
</evidence>
<feature type="compositionally biased region" description="Basic residues" evidence="1">
    <location>
        <begin position="334"/>
        <end position="344"/>
    </location>
</feature>
<dbReference type="AlphaFoldDB" id="K1VHD3"/>
<name>K1VHD3_TRIAC</name>
<gene>
    <name evidence="2" type="ORF">A1Q2_07122</name>
</gene>